<evidence type="ECO:0000313" key="2">
    <source>
        <dbReference type="EMBL" id="VDO73790.1"/>
    </source>
</evidence>
<feature type="region of interest" description="Disordered" evidence="1">
    <location>
        <begin position="18"/>
        <end position="40"/>
    </location>
</feature>
<dbReference type="AlphaFoldDB" id="A0A3P7XHN9"/>
<protein>
    <submittedName>
        <fullName evidence="2">Uncharacterized protein</fullName>
    </submittedName>
</protein>
<proteinExistence type="predicted"/>
<accession>A0A3P7XHN9</accession>
<reference evidence="2 3" key="1">
    <citation type="submission" date="2018-11" db="EMBL/GenBank/DDBJ databases">
        <authorList>
            <consortium name="Pathogen Informatics"/>
        </authorList>
    </citation>
    <scope>NUCLEOTIDE SEQUENCE [LARGE SCALE GENOMIC DNA]</scope>
    <source>
        <strain evidence="2 3">MHpl1</strain>
    </source>
</reference>
<organism evidence="2 3">
    <name type="scientific">Haemonchus placei</name>
    <name type="common">Barber's pole worm</name>
    <dbReference type="NCBI Taxonomy" id="6290"/>
    <lineage>
        <taxon>Eukaryota</taxon>
        <taxon>Metazoa</taxon>
        <taxon>Ecdysozoa</taxon>
        <taxon>Nematoda</taxon>
        <taxon>Chromadorea</taxon>
        <taxon>Rhabditida</taxon>
        <taxon>Rhabditina</taxon>
        <taxon>Rhabditomorpha</taxon>
        <taxon>Strongyloidea</taxon>
        <taxon>Trichostrongylidae</taxon>
        <taxon>Haemonchus</taxon>
    </lineage>
</organism>
<gene>
    <name evidence="2" type="ORF">HPLM_LOCUS18894</name>
</gene>
<dbReference type="EMBL" id="UZAF01020900">
    <property type="protein sequence ID" value="VDO73790.1"/>
    <property type="molecule type" value="Genomic_DNA"/>
</dbReference>
<evidence type="ECO:0000256" key="1">
    <source>
        <dbReference type="SAM" id="MobiDB-lite"/>
    </source>
</evidence>
<sequence length="40" mass="4683">MYRERRLSFGPTCGRLLDSFHRPRSPRTNAHGSKYRSACD</sequence>
<keyword evidence="3" id="KW-1185">Reference proteome</keyword>
<evidence type="ECO:0000313" key="3">
    <source>
        <dbReference type="Proteomes" id="UP000268014"/>
    </source>
</evidence>
<name>A0A3P7XHN9_HAEPC</name>
<dbReference type="Proteomes" id="UP000268014">
    <property type="component" value="Unassembled WGS sequence"/>
</dbReference>